<comment type="caution">
    <text evidence="3">The sequence shown here is derived from an EMBL/GenBank/DDBJ whole genome shotgun (WGS) entry which is preliminary data.</text>
</comment>
<keyword evidence="4" id="KW-1185">Reference proteome</keyword>
<proteinExistence type="predicted"/>
<reference evidence="4" key="1">
    <citation type="journal article" date="2024" name="Algal Res.">
        <title>Biochemical, toxicological and genomic investigation of a high-biomass producing Limnothrix strain isolated from Italian shallow drinking water reservoir.</title>
        <authorList>
            <person name="Simonazzi M."/>
            <person name="Shishido T.K."/>
            <person name="Delbaje E."/>
            <person name="Wahlsten M."/>
            <person name="Fewer D.P."/>
            <person name="Sivonen K."/>
            <person name="Pezzolesi L."/>
            <person name="Pistocchi R."/>
        </authorList>
    </citation>
    <scope>NUCLEOTIDE SEQUENCE [LARGE SCALE GENOMIC DNA]</scope>
    <source>
        <strain evidence="4">LRLZ20PSL1</strain>
    </source>
</reference>
<gene>
    <name evidence="3" type="ORF">VPK24_01415</name>
</gene>
<dbReference type="Proteomes" id="UP001604335">
    <property type="component" value="Unassembled WGS sequence"/>
</dbReference>
<dbReference type="EMBL" id="JAZAQF010000006">
    <property type="protein sequence ID" value="MFG3816280.1"/>
    <property type="molecule type" value="Genomic_DNA"/>
</dbReference>
<accession>A0ABW7C4X9</accession>
<organism evidence="3 4">
    <name type="scientific">Limnothrix redekei LRLZ20PSL1</name>
    <dbReference type="NCBI Taxonomy" id="3112953"/>
    <lineage>
        <taxon>Bacteria</taxon>
        <taxon>Bacillati</taxon>
        <taxon>Cyanobacteriota</taxon>
        <taxon>Cyanophyceae</taxon>
        <taxon>Pseudanabaenales</taxon>
        <taxon>Pseudanabaenaceae</taxon>
        <taxon>Limnothrix</taxon>
    </lineage>
</organism>
<evidence type="ECO:0000259" key="2">
    <source>
        <dbReference type="Pfam" id="PF00857"/>
    </source>
</evidence>
<feature type="domain" description="Isochorismatase-like" evidence="2">
    <location>
        <begin position="6"/>
        <end position="191"/>
    </location>
</feature>
<dbReference type="Gene3D" id="3.40.50.850">
    <property type="entry name" value="Isochorismatase-like"/>
    <property type="match status" value="1"/>
</dbReference>
<protein>
    <submittedName>
        <fullName evidence="3">Isochorismatase family cysteine hydrolase</fullName>
        <ecNumber evidence="3">3.-.-.-</ecNumber>
    </submittedName>
</protein>
<dbReference type="InterPro" id="IPR036380">
    <property type="entry name" value="Isochorismatase-like_sf"/>
</dbReference>
<dbReference type="EC" id="3.-.-.-" evidence="3"/>
<evidence type="ECO:0000256" key="1">
    <source>
        <dbReference type="ARBA" id="ARBA00022801"/>
    </source>
</evidence>
<dbReference type="RefSeq" id="WP_393010061.1">
    <property type="nucleotide sequence ID" value="NZ_JAZAQF010000006.1"/>
</dbReference>
<dbReference type="SUPFAM" id="SSF52499">
    <property type="entry name" value="Isochorismatase-like hydrolases"/>
    <property type="match status" value="1"/>
</dbReference>
<evidence type="ECO:0000313" key="3">
    <source>
        <dbReference type="EMBL" id="MFG3816280.1"/>
    </source>
</evidence>
<dbReference type="InterPro" id="IPR000868">
    <property type="entry name" value="Isochorismatase-like_dom"/>
</dbReference>
<name>A0ABW7C4X9_9CYAN</name>
<sequence length="200" mass="21677">MSCAVALILIGFQNDYFAADGILRSVIDQAVPVDRILDSTVQVVRGAIAHGVPTIATPIFFTPTYEELLDPVGILKTVRDVGAFQAGQKGAEMVEALLPFHDQIWVVPGKRGLNAFTGTSLHELLQEHQIAHIVLAGAVTSVCIDSTGRAAHEKGYRVSVLADCTCARTQFEQEFYLENVFPLYANVISAECFLKSLADV</sequence>
<keyword evidence="1 3" id="KW-0378">Hydrolase</keyword>
<dbReference type="GO" id="GO:0016787">
    <property type="term" value="F:hydrolase activity"/>
    <property type="evidence" value="ECO:0007669"/>
    <property type="project" value="UniProtKB-KW"/>
</dbReference>
<dbReference type="PANTHER" id="PTHR43540">
    <property type="entry name" value="PEROXYUREIDOACRYLATE/UREIDOACRYLATE AMIDOHYDROLASE-RELATED"/>
    <property type="match status" value="1"/>
</dbReference>
<dbReference type="CDD" id="cd00431">
    <property type="entry name" value="cysteine_hydrolases"/>
    <property type="match status" value="1"/>
</dbReference>
<dbReference type="InterPro" id="IPR050272">
    <property type="entry name" value="Isochorismatase-like_hydrls"/>
</dbReference>
<evidence type="ECO:0000313" key="4">
    <source>
        <dbReference type="Proteomes" id="UP001604335"/>
    </source>
</evidence>
<dbReference type="PANTHER" id="PTHR43540:SF16">
    <property type="entry name" value="ISOCHORISMATASE-LIKE DOMAIN-CONTAINING PROTEIN"/>
    <property type="match status" value="1"/>
</dbReference>
<dbReference type="Pfam" id="PF00857">
    <property type="entry name" value="Isochorismatase"/>
    <property type="match status" value="1"/>
</dbReference>